<evidence type="ECO:0000256" key="1">
    <source>
        <dbReference type="ARBA" id="ARBA00022617"/>
    </source>
</evidence>
<reference evidence="6 7" key="1">
    <citation type="submission" date="2020-02" db="EMBL/GenBank/DDBJ databases">
        <title>Pseudoroseicyclus tamarix, sp. nov., isolated from offshore sediment of a Tamarix chinensis forest.</title>
        <authorList>
            <person name="Gai Y."/>
        </authorList>
    </citation>
    <scope>NUCLEOTIDE SEQUENCE [LARGE SCALE GENOMIC DNA]</scope>
    <source>
        <strain evidence="6 7">CLL3-39</strain>
    </source>
</reference>
<dbReference type="RefSeq" id="WP_163890492.1">
    <property type="nucleotide sequence ID" value="NZ_JAAFYS010000001.1"/>
</dbReference>
<dbReference type="GO" id="GO:0046872">
    <property type="term" value="F:metal ion binding"/>
    <property type="evidence" value="ECO:0007669"/>
    <property type="project" value="UniProtKB-KW"/>
</dbReference>
<sequence length="346" mass="36411">MRKVLLTLAALAGLGLAGGAAVVFLGLYNVSAQSGHLPGVAWVLHTTFRNAVELRAMPPDEVPDLFSPDLVALGARHYATACAPCHSVPGEARTATIRSMVPEPPRIEEAVAEWQPNELHWIVYNGVKMSGMPAWPAVTREEEVWPVVAYLAAIKEGLTVEEQQALTAPGEAPEGSPPGAAYCSGCHALIDSGVPRLDIHEAPFLLHTLSEYRDGIRQSGIMQQAASRFSPAQLEELAAFYAAMEPTGPASAPPEAGAQLAARGTGDVPACTACHGPGASEARGDFPALAGQDEAFLVTQLRLWRSGERGGSELMTQAAEDLDDAEIEALAAWYAALPPAKGPEAE</sequence>
<feature type="domain" description="Cytochrome c" evidence="5">
    <location>
        <begin position="69"/>
        <end position="155"/>
    </location>
</feature>
<dbReference type="PANTHER" id="PTHR33751:SF11">
    <property type="entry name" value="BLL4483 PROTEIN"/>
    <property type="match status" value="1"/>
</dbReference>
<dbReference type="InterPro" id="IPR050597">
    <property type="entry name" value="Cytochrome_c_Oxidase_Subunit"/>
</dbReference>
<proteinExistence type="predicted"/>
<feature type="domain" description="Cytochrome c" evidence="5">
    <location>
        <begin position="170"/>
        <end position="245"/>
    </location>
</feature>
<dbReference type="Proteomes" id="UP000474757">
    <property type="component" value="Unassembled WGS sequence"/>
</dbReference>
<dbReference type="EMBL" id="JAAGAB010000001">
    <property type="protein sequence ID" value="NDV00296.1"/>
    <property type="molecule type" value="Genomic_DNA"/>
</dbReference>
<feature type="domain" description="Cytochrome c" evidence="5">
    <location>
        <begin position="252"/>
        <end position="338"/>
    </location>
</feature>
<dbReference type="InterPro" id="IPR036909">
    <property type="entry name" value="Cyt_c-like_dom_sf"/>
</dbReference>
<keyword evidence="3 4" id="KW-0408">Iron</keyword>
<dbReference type="PANTHER" id="PTHR33751">
    <property type="entry name" value="CBB3-TYPE CYTOCHROME C OXIDASE SUBUNIT FIXP"/>
    <property type="match status" value="1"/>
</dbReference>
<keyword evidence="1 4" id="KW-0349">Heme</keyword>
<dbReference type="Gene3D" id="1.10.760.10">
    <property type="entry name" value="Cytochrome c-like domain"/>
    <property type="match status" value="3"/>
</dbReference>
<gene>
    <name evidence="6" type="ORF">GZA08_04840</name>
</gene>
<dbReference type="PROSITE" id="PS51007">
    <property type="entry name" value="CYTC"/>
    <property type="match status" value="3"/>
</dbReference>
<protein>
    <submittedName>
        <fullName evidence="6">C-type cytochrome</fullName>
    </submittedName>
</protein>
<evidence type="ECO:0000313" key="6">
    <source>
        <dbReference type="EMBL" id="NDV00296.1"/>
    </source>
</evidence>
<dbReference type="GO" id="GO:0020037">
    <property type="term" value="F:heme binding"/>
    <property type="evidence" value="ECO:0007669"/>
    <property type="project" value="InterPro"/>
</dbReference>
<dbReference type="AlphaFoldDB" id="A0A6B2K1P3"/>
<comment type="caution">
    <text evidence="6">The sequence shown here is derived from an EMBL/GenBank/DDBJ whole genome shotgun (WGS) entry which is preliminary data.</text>
</comment>
<evidence type="ECO:0000313" key="7">
    <source>
        <dbReference type="Proteomes" id="UP000474757"/>
    </source>
</evidence>
<dbReference type="InterPro" id="IPR009056">
    <property type="entry name" value="Cyt_c-like_dom"/>
</dbReference>
<evidence type="ECO:0000259" key="5">
    <source>
        <dbReference type="PROSITE" id="PS51007"/>
    </source>
</evidence>
<evidence type="ECO:0000256" key="4">
    <source>
        <dbReference type="PROSITE-ProRule" id="PRU00433"/>
    </source>
</evidence>
<dbReference type="GO" id="GO:0009055">
    <property type="term" value="F:electron transfer activity"/>
    <property type="evidence" value="ECO:0007669"/>
    <property type="project" value="InterPro"/>
</dbReference>
<dbReference type="SUPFAM" id="SSF46626">
    <property type="entry name" value="Cytochrome c"/>
    <property type="match status" value="3"/>
</dbReference>
<keyword evidence="7" id="KW-1185">Reference proteome</keyword>
<dbReference type="Pfam" id="PF13442">
    <property type="entry name" value="Cytochrome_CBB3"/>
    <property type="match status" value="2"/>
</dbReference>
<organism evidence="6 7">
    <name type="scientific">Pseudoroseicyclus tamaricis</name>
    <dbReference type="NCBI Taxonomy" id="2705421"/>
    <lineage>
        <taxon>Bacteria</taxon>
        <taxon>Pseudomonadati</taxon>
        <taxon>Pseudomonadota</taxon>
        <taxon>Alphaproteobacteria</taxon>
        <taxon>Rhodobacterales</taxon>
        <taxon>Paracoccaceae</taxon>
        <taxon>Pseudoroseicyclus</taxon>
    </lineage>
</organism>
<accession>A0A6B2K1P3</accession>
<name>A0A6B2K1P3_9RHOB</name>
<keyword evidence="2 4" id="KW-0479">Metal-binding</keyword>
<evidence type="ECO:0000256" key="3">
    <source>
        <dbReference type="ARBA" id="ARBA00023004"/>
    </source>
</evidence>
<evidence type="ECO:0000256" key="2">
    <source>
        <dbReference type="ARBA" id="ARBA00022723"/>
    </source>
</evidence>